<organism evidence="1 2">
    <name type="scientific">Roseburia inulinivorans</name>
    <dbReference type="NCBI Taxonomy" id="360807"/>
    <lineage>
        <taxon>Bacteria</taxon>
        <taxon>Bacillati</taxon>
        <taxon>Bacillota</taxon>
        <taxon>Clostridia</taxon>
        <taxon>Lachnospirales</taxon>
        <taxon>Lachnospiraceae</taxon>
        <taxon>Roseburia</taxon>
    </lineage>
</organism>
<protein>
    <recommendedName>
        <fullName evidence="3">SMI1/KNR4 family protein</fullName>
    </recommendedName>
</protein>
<sequence length="145" mass="16771">MEKVTEERLVKAGWDEKRTIDISNIKDVYQKLGLVMPMNVEKFLTVYGKLVFEDDERKENLEFIPEKALGCNLDKVYFEELLEEYDINEIVYPIGVACRGNLMVLMTEQDVFYCYTDGYLEKAGENVEQMLDCLVGECNEAVVIS</sequence>
<dbReference type="AlphaFoldDB" id="A0A3R6G4H8"/>
<dbReference type="EMBL" id="QSKW01000013">
    <property type="protein sequence ID" value="RHE97148.1"/>
    <property type="molecule type" value="Genomic_DNA"/>
</dbReference>
<evidence type="ECO:0000313" key="2">
    <source>
        <dbReference type="Proteomes" id="UP000286271"/>
    </source>
</evidence>
<dbReference type="Proteomes" id="UP000286271">
    <property type="component" value="Unassembled WGS sequence"/>
</dbReference>
<dbReference type="RefSeq" id="WP_118588373.1">
    <property type="nucleotide sequence ID" value="NZ_CATWND010000031.1"/>
</dbReference>
<comment type="caution">
    <text evidence="1">The sequence shown here is derived from an EMBL/GenBank/DDBJ whole genome shotgun (WGS) entry which is preliminary data.</text>
</comment>
<dbReference type="Pfam" id="PF14433">
    <property type="entry name" value="SUKH-3"/>
    <property type="match status" value="1"/>
</dbReference>
<dbReference type="SUPFAM" id="SSF160631">
    <property type="entry name" value="SMI1/KNR4-like"/>
    <property type="match status" value="1"/>
</dbReference>
<accession>A0A3R6G4H8</accession>
<proteinExistence type="predicted"/>
<evidence type="ECO:0000313" key="1">
    <source>
        <dbReference type="EMBL" id="RHE97148.1"/>
    </source>
</evidence>
<dbReference type="InterPro" id="IPR037883">
    <property type="entry name" value="Knr4/Smi1-like_sf"/>
</dbReference>
<evidence type="ECO:0008006" key="3">
    <source>
        <dbReference type="Google" id="ProtNLM"/>
    </source>
</evidence>
<reference evidence="1 2" key="1">
    <citation type="submission" date="2018-08" db="EMBL/GenBank/DDBJ databases">
        <title>A genome reference for cultivated species of the human gut microbiota.</title>
        <authorList>
            <person name="Zou Y."/>
            <person name="Xue W."/>
            <person name="Luo G."/>
        </authorList>
    </citation>
    <scope>NUCLEOTIDE SEQUENCE [LARGE SCALE GENOMIC DNA]</scope>
    <source>
        <strain evidence="1 2">AM27-11</strain>
    </source>
</reference>
<name>A0A3R6G4H8_9FIRM</name>
<dbReference type="InterPro" id="IPR025850">
    <property type="entry name" value="SUKH-3"/>
</dbReference>
<gene>
    <name evidence="1" type="ORF">DW707_09205</name>
</gene>